<feature type="domain" description="Ketoreductase" evidence="4">
    <location>
        <begin position="5"/>
        <end position="190"/>
    </location>
</feature>
<evidence type="ECO:0000313" key="7">
    <source>
        <dbReference type="EMBL" id="MCA6077674.1"/>
    </source>
</evidence>
<name>A0A9X1L148_9BACT</name>
<dbReference type="SMART" id="SM00822">
    <property type="entry name" value="PKS_KR"/>
    <property type="match status" value="1"/>
</dbReference>
<dbReference type="Proteomes" id="UP001139409">
    <property type="component" value="Unassembled WGS sequence"/>
</dbReference>
<dbReference type="GO" id="GO:0016020">
    <property type="term" value="C:membrane"/>
    <property type="evidence" value="ECO:0007669"/>
    <property type="project" value="TreeGrafter"/>
</dbReference>
<dbReference type="PRINTS" id="PR00081">
    <property type="entry name" value="GDHRDH"/>
</dbReference>
<dbReference type="PRINTS" id="PR00080">
    <property type="entry name" value="SDRFAMILY"/>
</dbReference>
<dbReference type="AlphaFoldDB" id="A0A9X1L148"/>
<dbReference type="PROSITE" id="PS00061">
    <property type="entry name" value="ADH_SHORT"/>
    <property type="match status" value="1"/>
</dbReference>
<dbReference type="EMBL" id="JAIXNE010000004">
    <property type="protein sequence ID" value="MCA6077674.1"/>
    <property type="molecule type" value="Genomic_DNA"/>
</dbReference>
<keyword evidence="2" id="KW-0560">Oxidoreductase</keyword>
<gene>
    <name evidence="5" type="ORF">LDX50_10840</name>
    <name evidence="6" type="ORF">LDX50_16810</name>
    <name evidence="7" type="ORF">LDX50_22530</name>
</gene>
<dbReference type="EMBL" id="JAIXNE010000002">
    <property type="protein sequence ID" value="MCA6075369.1"/>
    <property type="molecule type" value="Genomic_DNA"/>
</dbReference>
<keyword evidence="8" id="KW-1185">Reference proteome</keyword>
<dbReference type="InterPro" id="IPR036291">
    <property type="entry name" value="NAD(P)-bd_dom_sf"/>
</dbReference>
<dbReference type="Gene3D" id="3.40.50.720">
    <property type="entry name" value="NAD(P)-binding Rossmann-like Domain"/>
    <property type="match status" value="1"/>
</dbReference>
<dbReference type="NCBIfam" id="NF004825">
    <property type="entry name" value="PRK06181.1"/>
    <property type="match status" value="1"/>
</dbReference>
<dbReference type="InterPro" id="IPR057326">
    <property type="entry name" value="KR_dom"/>
</dbReference>
<reference evidence="6" key="1">
    <citation type="submission" date="2021-09" db="EMBL/GenBank/DDBJ databases">
        <title>Fulvivirga sp. isolated from coastal sediment.</title>
        <authorList>
            <person name="Yu H."/>
        </authorList>
    </citation>
    <scope>NUCLEOTIDE SEQUENCE</scope>
    <source>
        <strain evidence="6">1062</strain>
    </source>
</reference>
<dbReference type="RefSeq" id="WP_225698472.1">
    <property type="nucleotide sequence ID" value="NZ_JAIXNE010000002.1"/>
</dbReference>
<proteinExistence type="inferred from homology"/>
<evidence type="ECO:0000256" key="1">
    <source>
        <dbReference type="ARBA" id="ARBA00006484"/>
    </source>
</evidence>
<sequence length="264" mass="28761">MADQKVVWITGASSGIGEALVDEYLKDGYSVILSARSKDKLEAISDQASLTYPGKTAVVVADLEDTDSLPAACEMAIQQFGHIDLLINNAGISQRSLTLETDISVYDRLMKVNYLGNIALTKALLPHFMGRGKGHVAVISSLVGKFGSPYRSGYAASKHALHGFYDSARAELHDSNIHFTIVCPGFIRTNVSVNALTADGQPLNQMDDAQAKGMSPERCAHKIRQAIKKRKNEVYIGGKEVYALYLKRFFPGIFARILPGAKVR</sequence>
<evidence type="ECO:0000313" key="6">
    <source>
        <dbReference type="EMBL" id="MCA6076546.1"/>
    </source>
</evidence>
<evidence type="ECO:0000256" key="3">
    <source>
        <dbReference type="RuleBase" id="RU000363"/>
    </source>
</evidence>
<dbReference type="SUPFAM" id="SSF51735">
    <property type="entry name" value="NAD(P)-binding Rossmann-fold domains"/>
    <property type="match status" value="1"/>
</dbReference>
<accession>A0A9X1L148</accession>
<dbReference type="EMBL" id="JAIXNE010000003">
    <property type="protein sequence ID" value="MCA6076546.1"/>
    <property type="molecule type" value="Genomic_DNA"/>
</dbReference>
<evidence type="ECO:0000256" key="2">
    <source>
        <dbReference type="ARBA" id="ARBA00023002"/>
    </source>
</evidence>
<dbReference type="PANTHER" id="PTHR44196">
    <property type="entry name" value="DEHYDROGENASE/REDUCTASE SDR FAMILY MEMBER 7B"/>
    <property type="match status" value="1"/>
</dbReference>
<dbReference type="GO" id="GO:0016491">
    <property type="term" value="F:oxidoreductase activity"/>
    <property type="evidence" value="ECO:0007669"/>
    <property type="project" value="UniProtKB-KW"/>
</dbReference>
<dbReference type="CDD" id="cd05332">
    <property type="entry name" value="11beta-HSD1_like_SDR_c"/>
    <property type="match status" value="1"/>
</dbReference>
<dbReference type="InterPro" id="IPR020904">
    <property type="entry name" value="Sc_DH/Rdtase_CS"/>
</dbReference>
<evidence type="ECO:0000313" key="5">
    <source>
        <dbReference type="EMBL" id="MCA6075369.1"/>
    </source>
</evidence>
<evidence type="ECO:0000313" key="8">
    <source>
        <dbReference type="Proteomes" id="UP001139409"/>
    </source>
</evidence>
<comment type="similarity">
    <text evidence="1 3">Belongs to the short-chain dehydrogenases/reductases (SDR) family.</text>
</comment>
<comment type="caution">
    <text evidence="6">The sequence shown here is derived from an EMBL/GenBank/DDBJ whole genome shotgun (WGS) entry which is preliminary data.</text>
</comment>
<dbReference type="Pfam" id="PF00106">
    <property type="entry name" value="adh_short"/>
    <property type="match status" value="1"/>
</dbReference>
<dbReference type="PANTHER" id="PTHR44196:SF1">
    <property type="entry name" value="DEHYDROGENASE_REDUCTASE SDR FAMILY MEMBER 7B"/>
    <property type="match status" value="1"/>
</dbReference>
<evidence type="ECO:0000259" key="4">
    <source>
        <dbReference type="SMART" id="SM00822"/>
    </source>
</evidence>
<organism evidence="6 8">
    <name type="scientific">Fulvivirga sedimenti</name>
    <dbReference type="NCBI Taxonomy" id="2879465"/>
    <lineage>
        <taxon>Bacteria</taxon>
        <taxon>Pseudomonadati</taxon>
        <taxon>Bacteroidota</taxon>
        <taxon>Cytophagia</taxon>
        <taxon>Cytophagales</taxon>
        <taxon>Fulvivirgaceae</taxon>
        <taxon>Fulvivirga</taxon>
    </lineage>
</organism>
<dbReference type="InterPro" id="IPR002347">
    <property type="entry name" value="SDR_fam"/>
</dbReference>
<protein>
    <submittedName>
        <fullName evidence="6">SDR family oxidoreductase</fullName>
    </submittedName>
</protein>